<dbReference type="SUPFAM" id="SSF48498">
    <property type="entry name" value="Tetracyclin repressor-like, C-terminal domain"/>
    <property type="match status" value="1"/>
</dbReference>
<evidence type="ECO:0000313" key="7">
    <source>
        <dbReference type="EMBL" id="SBS71094.1"/>
    </source>
</evidence>
<reference evidence="7" key="1">
    <citation type="submission" date="2016-03" db="EMBL/GenBank/DDBJ databases">
        <authorList>
            <person name="Ploux O."/>
        </authorList>
    </citation>
    <scope>NUCLEOTIDE SEQUENCE</scope>
    <source>
        <strain evidence="7">UC10</strain>
    </source>
</reference>
<name>A0A1Y5NXI4_9MYCO</name>
<sequence length="249" mass="27698">MNATAMTQGASMSEPVAAKSRTVKPKRRPRGSLALEDIVTGAFELAEEVSIAGLSMPLLAKHMDAPVTSIYWHFRKKEQLLDAMTERAILQYHFSSPFIDGGTWQDGLRNHFREIRRVFQEKPVLCELILMRTGELSPEATHTSVDNLEAAVGTLVEAGFKPDDALSVYLALSAFSRGTSMIEHLNAVQRRHPGRRATGVTTAHPFLYELEYQGHSIDTLEFEFTLEALISRAEAVLAETSGAKKSRRR</sequence>
<dbReference type="Gene3D" id="1.10.10.60">
    <property type="entry name" value="Homeodomain-like"/>
    <property type="match status" value="1"/>
</dbReference>
<evidence type="ECO:0000256" key="1">
    <source>
        <dbReference type="ARBA" id="ARBA00023015"/>
    </source>
</evidence>
<dbReference type="PROSITE" id="PS50977">
    <property type="entry name" value="HTH_TETR_2"/>
    <property type="match status" value="1"/>
</dbReference>
<accession>A0A1Y5NXI4</accession>
<keyword evidence="1" id="KW-0805">Transcription regulation</keyword>
<dbReference type="PANTHER" id="PTHR30055">
    <property type="entry name" value="HTH-TYPE TRANSCRIPTIONAL REGULATOR RUTR"/>
    <property type="match status" value="1"/>
</dbReference>
<dbReference type="InterPro" id="IPR050109">
    <property type="entry name" value="HTH-type_TetR-like_transc_reg"/>
</dbReference>
<keyword evidence="2 4" id="KW-0238">DNA-binding</keyword>
<dbReference type="PANTHER" id="PTHR30055:SF207">
    <property type="entry name" value="HTH-TYPE TRANSCRIPTIONAL REPRESSOR FATR"/>
    <property type="match status" value="1"/>
</dbReference>
<feature type="region of interest" description="Disordered" evidence="5">
    <location>
        <begin position="1"/>
        <end position="29"/>
    </location>
</feature>
<dbReference type="EMBL" id="FLQS01000002">
    <property type="protein sequence ID" value="SBS71094.1"/>
    <property type="molecule type" value="Genomic_DNA"/>
</dbReference>
<dbReference type="InterPro" id="IPR009057">
    <property type="entry name" value="Homeodomain-like_sf"/>
</dbReference>
<dbReference type="InterPro" id="IPR001647">
    <property type="entry name" value="HTH_TetR"/>
</dbReference>
<organism evidence="7">
    <name type="scientific">uncultured Mycobacterium sp</name>
    <dbReference type="NCBI Taxonomy" id="171292"/>
    <lineage>
        <taxon>Bacteria</taxon>
        <taxon>Bacillati</taxon>
        <taxon>Actinomycetota</taxon>
        <taxon>Actinomycetes</taxon>
        <taxon>Mycobacteriales</taxon>
        <taxon>Mycobacteriaceae</taxon>
        <taxon>Mycobacterium</taxon>
        <taxon>environmental samples</taxon>
    </lineage>
</organism>
<evidence type="ECO:0000256" key="3">
    <source>
        <dbReference type="ARBA" id="ARBA00023163"/>
    </source>
</evidence>
<feature type="DNA-binding region" description="H-T-H motif" evidence="4">
    <location>
        <begin position="55"/>
        <end position="74"/>
    </location>
</feature>
<evidence type="ECO:0000256" key="2">
    <source>
        <dbReference type="ARBA" id="ARBA00023125"/>
    </source>
</evidence>
<protein>
    <recommendedName>
        <fullName evidence="6">HTH tetR-type domain-containing protein</fullName>
    </recommendedName>
</protein>
<dbReference type="InterPro" id="IPR004111">
    <property type="entry name" value="Repressor_TetR_C"/>
</dbReference>
<dbReference type="GO" id="GO:0003700">
    <property type="term" value="F:DNA-binding transcription factor activity"/>
    <property type="evidence" value="ECO:0007669"/>
    <property type="project" value="TreeGrafter"/>
</dbReference>
<dbReference type="AlphaFoldDB" id="A0A1Y5NXI4"/>
<feature type="domain" description="HTH tetR-type" evidence="6">
    <location>
        <begin position="32"/>
        <end position="92"/>
    </location>
</feature>
<evidence type="ECO:0000256" key="5">
    <source>
        <dbReference type="SAM" id="MobiDB-lite"/>
    </source>
</evidence>
<evidence type="ECO:0000259" key="6">
    <source>
        <dbReference type="PROSITE" id="PS50977"/>
    </source>
</evidence>
<dbReference type="GO" id="GO:0045892">
    <property type="term" value="P:negative regulation of DNA-templated transcription"/>
    <property type="evidence" value="ECO:0007669"/>
    <property type="project" value="InterPro"/>
</dbReference>
<dbReference type="Pfam" id="PF02909">
    <property type="entry name" value="TetR_C_1"/>
    <property type="match status" value="1"/>
</dbReference>
<dbReference type="InterPro" id="IPR036271">
    <property type="entry name" value="Tet_transcr_reg_TetR-rel_C_sf"/>
</dbReference>
<dbReference type="SUPFAM" id="SSF46689">
    <property type="entry name" value="Homeodomain-like"/>
    <property type="match status" value="1"/>
</dbReference>
<dbReference type="GO" id="GO:0000976">
    <property type="term" value="F:transcription cis-regulatory region binding"/>
    <property type="evidence" value="ECO:0007669"/>
    <property type="project" value="TreeGrafter"/>
</dbReference>
<proteinExistence type="predicted"/>
<dbReference type="Pfam" id="PF00440">
    <property type="entry name" value="TetR_N"/>
    <property type="match status" value="1"/>
</dbReference>
<evidence type="ECO:0000256" key="4">
    <source>
        <dbReference type="PROSITE-ProRule" id="PRU00335"/>
    </source>
</evidence>
<keyword evidence="3" id="KW-0804">Transcription</keyword>
<gene>
    <name evidence="7" type="ORF">MHPYR_100079</name>
</gene>
<feature type="compositionally biased region" description="Polar residues" evidence="5">
    <location>
        <begin position="1"/>
        <end position="11"/>
    </location>
</feature>
<dbReference type="Gene3D" id="1.10.357.10">
    <property type="entry name" value="Tetracycline Repressor, domain 2"/>
    <property type="match status" value="1"/>
</dbReference>